<dbReference type="Proteomes" id="UP000604046">
    <property type="component" value="Unassembled WGS sequence"/>
</dbReference>
<feature type="compositionally biased region" description="Polar residues" evidence="1">
    <location>
        <begin position="1"/>
        <end position="11"/>
    </location>
</feature>
<proteinExistence type="predicted"/>
<comment type="caution">
    <text evidence="2">The sequence shown here is derived from an EMBL/GenBank/DDBJ whole genome shotgun (WGS) entry which is preliminary data.</text>
</comment>
<evidence type="ECO:0000313" key="2">
    <source>
        <dbReference type="EMBL" id="CAE7434439.1"/>
    </source>
</evidence>
<dbReference type="EMBL" id="CAJNDS010002327">
    <property type="protein sequence ID" value="CAE7434439.1"/>
    <property type="molecule type" value="Genomic_DNA"/>
</dbReference>
<evidence type="ECO:0000313" key="3">
    <source>
        <dbReference type="Proteomes" id="UP000604046"/>
    </source>
</evidence>
<organism evidence="2 3">
    <name type="scientific">Symbiodinium natans</name>
    <dbReference type="NCBI Taxonomy" id="878477"/>
    <lineage>
        <taxon>Eukaryota</taxon>
        <taxon>Sar</taxon>
        <taxon>Alveolata</taxon>
        <taxon>Dinophyceae</taxon>
        <taxon>Suessiales</taxon>
        <taxon>Symbiodiniaceae</taxon>
        <taxon>Symbiodinium</taxon>
    </lineage>
</organism>
<keyword evidence="3" id="KW-1185">Reference proteome</keyword>
<gene>
    <name evidence="2" type="primary">HMCN1</name>
    <name evidence="2" type="ORF">SNAT2548_LOCUS23591</name>
</gene>
<dbReference type="AlphaFoldDB" id="A0A812RDW0"/>
<reference evidence="2" key="1">
    <citation type="submission" date="2021-02" db="EMBL/GenBank/DDBJ databases">
        <authorList>
            <person name="Dougan E. K."/>
            <person name="Rhodes N."/>
            <person name="Thang M."/>
            <person name="Chan C."/>
        </authorList>
    </citation>
    <scope>NUCLEOTIDE SEQUENCE</scope>
</reference>
<name>A0A812RDW0_9DINO</name>
<protein>
    <submittedName>
        <fullName evidence="2">HMCN1 protein</fullName>
    </submittedName>
</protein>
<evidence type="ECO:0000256" key="1">
    <source>
        <dbReference type="SAM" id="MobiDB-lite"/>
    </source>
</evidence>
<sequence length="105" mass="10855">MDEAQSASSFYGSLFPRTRRGPSLPPIYAAAGGRSEAAKTADARPAAFDDLLTEVVQSPVVEASIGGLLLSAAGRFAGHPHHEHHDVVTGCIDKLQPGCTKTAAA</sequence>
<accession>A0A812RDW0</accession>
<feature type="region of interest" description="Disordered" evidence="1">
    <location>
        <begin position="1"/>
        <end position="28"/>
    </location>
</feature>